<dbReference type="FunFam" id="3.30.70.1220:FF:000002">
    <property type="entry name" value="RNA polymerase II transcription factor B subunit 5"/>
    <property type="match status" value="1"/>
</dbReference>
<evidence type="ECO:0000256" key="3">
    <source>
        <dbReference type="ARBA" id="ARBA00007470"/>
    </source>
</evidence>
<keyword evidence="11" id="KW-1185">Reference proteome</keyword>
<dbReference type="Pfam" id="PF06331">
    <property type="entry name" value="Tfb5"/>
    <property type="match status" value="1"/>
</dbReference>
<dbReference type="GO" id="GO:0000439">
    <property type="term" value="C:transcription factor TFIIH core complex"/>
    <property type="evidence" value="ECO:0007669"/>
    <property type="project" value="UniProtKB-UniRule"/>
</dbReference>
<evidence type="ECO:0000256" key="8">
    <source>
        <dbReference type="ARBA" id="ARBA00023242"/>
    </source>
</evidence>
<organism evidence="10 11">
    <name type="scientific">Gnomoniopsis smithogilvyi</name>
    <dbReference type="NCBI Taxonomy" id="1191159"/>
    <lineage>
        <taxon>Eukaryota</taxon>
        <taxon>Fungi</taxon>
        <taxon>Dikarya</taxon>
        <taxon>Ascomycota</taxon>
        <taxon>Pezizomycotina</taxon>
        <taxon>Sordariomycetes</taxon>
        <taxon>Sordariomycetidae</taxon>
        <taxon>Diaporthales</taxon>
        <taxon>Gnomoniaceae</taxon>
        <taxon>Gnomoniopsis</taxon>
    </lineage>
</organism>
<evidence type="ECO:0000256" key="6">
    <source>
        <dbReference type="ARBA" id="ARBA00023163"/>
    </source>
</evidence>
<evidence type="ECO:0000313" key="10">
    <source>
        <dbReference type="EMBL" id="KAJ4396307.1"/>
    </source>
</evidence>
<evidence type="ECO:0000313" key="11">
    <source>
        <dbReference type="Proteomes" id="UP001140453"/>
    </source>
</evidence>
<dbReference type="GO" id="GO:0006367">
    <property type="term" value="P:transcription initiation at RNA polymerase II promoter"/>
    <property type="evidence" value="ECO:0007669"/>
    <property type="project" value="UniProtKB-UniRule"/>
</dbReference>
<dbReference type="Gene3D" id="3.30.70.1220">
    <property type="entry name" value="TFB5-like"/>
    <property type="match status" value="1"/>
</dbReference>
<dbReference type="InterPro" id="IPR009400">
    <property type="entry name" value="TFIIH_TTDA/Tfb5"/>
</dbReference>
<dbReference type="PANTHER" id="PTHR28580:SF1">
    <property type="entry name" value="GENERAL TRANSCRIPTION FACTOR IIH SUBUNIT 5"/>
    <property type="match status" value="1"/>
</dbReference>
<dbReference type="SMART" id="SM01395">
    <property type="entry name" value="Tbf5"/>
    <property type="match status" value="1"/>
</dbReference>
<evidence type="ECO:0000256" key="2">
    <source>
        <dbReference type="ARBA" id="ARBA00004123"/>
    </source>
</evidence>
<comment type="caution">
    <text evidence="10">The sequence shown here is derived from an EMBL/GenBank/DDBJ whole genome shotgun (WGS) entry which is preliminary data.</text>
</comment>
<reference evidence="10" key="1">
    <citation type="submission" date="2022-10" db="EMBL/GenBank/DDBJ databases">
        <title>Tapping the CABI collections for fungal endophytes: first genome assemblies for Collariella, Neodidymelliopsis, Ascochyta clinopodiicola, Didymella pomorum, Didymosphaeria variabile, Neocosmospora piperis and Neocucurbitaria cava.</title>
        <authorList>
            <person name="Hill R."/>
        </authorList>
    </citation>
    <scope>NUCLEOTIDE SEQUENCE</scope>
    <source>
        <strain evidence="10">IMI 355082</strain>
    </source>
</reference>
<evidence type="ECO:0000256" key="5">
    <source>
        <dbReference type="ARBA" id="ARBA00023015"/>
    </source>
</evidence>
<dbReference type="EMBL" id="JAPEVB010000001">
    <property type="protein sequence ID" value="KAJ4396307.1"/>
    <property type="molecule type" value="Genomic_DNA"/>
</dbReference>
<evidence type="ECO:0000256" key="7">
    <source>
        <dbReference type="ARBA" id="ARBA00023204"/>
    </source>
</evidence>
<comment type="function">
    <text evidence="1">Component of the general transcription and DNA repair factor IIH (TFIIH) core complex, which is involved in general and transcription-coupled nucleotide excision repair (NER) of damaged DNA and, when complexed to TFIIK, in RNA transcription by RNA polymerase II. In NER, TFIIH acts by opening DNA around the lesion to allow the excision of the damaged oligonucleotide and its replacement by a new DNA fragment. In transcription, TFIIH has an essential role in transcription initiation. When the pre-initiation complex (PIC) has been established, TFIIH is required for promoter opening and promoter escape. Phosphorylation of the C-terminal tail (CTD) of the largest subunit of RNA polymerase II by the kinase module TFIIK controls the initiation of transcription.</text>
</comment>
<comment type="function">
    <text evidence="9">In NER, TFIIH acts by opening DNA around the lesion to allow the excision of the damaged oligonucleotide and its replacement by a new DNA fragment. In transcription, TFIIH has an essential role in transcription initiation. When the pre-initiation complex (PIC) has been established, TFIIH is required for promoter opening and promoter escape.</text>
</comment>
<keyword evidence="8 9" id="KW-0539">Nucleus</keyword>
<evidence type="ECO:0000256" key="1">
    <source>
        <dbReference type="ARBA" id="ARBA00002817"/>
    </source>
</evidence>
<dbReference type="PANTHER" id="PTHR28580">
    <property type="entry name" value="GENERAL TRANSCRIPTION FACTOR IIH SUBUNIT 5"/>
    <property type="match status" value="1"/>
</dbReference>
<comment type="subunit">
    <text evidence="9">Component of the 7-subunit TFIIH core complex.</text>
</comment>
<evidence type="ECO:0000256" key="4">
    <source>
        <dbReference type="ARBA" id="ARBA00022763"/>
    </source>
</evidence>
<dbReference type="GO" id="GO:0005675">
    <property type="term" value="C:transcription factor TFIIH holo complex"/>
    <property type="evidence" value="ECO:0007669"/>
    <property type="project" value="TreeGrafter"/>
</dbReference>
<comment type="subcellular location">
    <subcellularLocation>
        <location evidence="2 9">Nucleus</location>
    </subcellularLocation>
</comment>
<dbReference type="AlphaFoldDB" id="A0A9W8YZY8"/>
<dbReference type="Proteomes" id="UP001140453">
    <property type="component" value="Unassembled WGS sequence"/>
</dbReference>
<name>A0A9W8YZY8_9PEZI</name>
<comment type="similarity">
    <text evidence="3 9">Belongs to the TFB5 family.</text>
</comment>
<dbReference type="OrthoDB" id="354at2759"/>
<gene>
    <name evidence="10" type="primary">TFB5</name>
    <name evidence="10" type="ORF">N0V93_000526</name>
</gene>
<keyword evidence="6 9" id="KW-0804">Transcription</keyword>
<dbReference type="InterPro" id="IPR035935">
    <property type="entry name" value="TFB5-like_sf"/>
</dbReference>
<dbReference type="GO" id="GO:0006294">
    <property type="term" value="P:nucleotide-excision repair, preincision complex assembly"/>
    <property type="evidence" value="ECO:0007669"/>
    <property type="project" value="TreeGrafter"/>
</dbReference>
<proteinExistence type="inferred from homology"/>
<evidence type="ECO:0000256" key="9">
    <source>
        <dbReference type="RuleBase" id="RU368032"/>
    </source>
</evidence>
<keyword evidence="4 9" id="KW-0227">DNA damage</keyword>
<accession>A0A9W8YZY8</accession>
<dbReference type="SUPFAM" id="SSF142897">
    <property type="entry name" value="TFB5-like"/>
    <property type="match status" value="1"/>
</dbReference>
<protein>
    <recommendedName>
        <fullName evidence="9">General transcription and DNA repair factor IIH subunit TFB5</fullName>
    </recommendedName>
</protein>
<sequence length="72" mass="8195">MPRAIRGVLVQCDASIKSIIVSIDNENNHDYIIEVLDDQNIVVKETMVQVLKIKLEERLKNTTQRVESDSEG</sequence>
<keyword evidence="7 9" id="KW-0234">DNA repair</keyword>
<keyword evidence="5 9" id="KW-0805">Transcription regulation</keyword>